<evidence type="ECO:0000313" key="3">
    <source>
        <dbReference type="Proteomes" id="UP000594535"/>
    </source>
</evidence>
<keyword evidence="1" id="KW-0812">Transmembrane</keyword>
<keyword evidence="1" id="KW-0472">Membrane</keyword>
<sequence length="55" mass="6206">MEFLILTLFLISGLILYIKPQMKKLATSCMALGCVILVALEFYVNLWVVLPIGNF</sequence>
<dbReference type="RefSeq" id="WP_187153561.1">
    <property type="nucleotide sequence ID" value="NZ_CP049232.1"/>
</dbReference>
<dbReference type="AlphaFoldDB" id="A0A7S9X7X9"/>
<name>A0A7S9X7X9_9BACT</name>
<proteinExistence type="predicted"/>
<gene>
    <name evidence="2" type="ORF">G5B96_08790</name>
</gene>
<dbReference type="Proteomes" id="UP000594535">
    <property type="component" value="Chromosome"/>
</dbReference>
<protein>
    <submittedName>
        <fullName evidence="2">Uncharacterized protein</fullName>
    </submittedName>
</protein>
<organism evidence="2 3">
    <name type="scientific">Campylobacter concisus</name>
    <dbReference type="NCBI Taxonomy" id="199"/>
    <lineage>
        <taxon>Bacteria</taxon>
        <taxon>Pseudomonadati</taxon>
        <taxon>Campylobacterota</taxon>
        <taxon>Epsilonproteobacteria</taxon>
        <taxon>Campylobacterales</taxon>
        <taxon>Campylobacteraceae</taxon>
        <taxon>Campylobacter</taxon>
    </lineage>
</organism>
<dbReference type="EMBL" id="CP049232">
    <property type="protein sequence ID" value="QPI07406.1"/>
    <property type="molecule type" value="Genomic_DNA"/>
</dbReference>
<evidence type="ECO:0000256" key="1">
    <source>
        <dbReference type="SAM" id="Phobius"/>
    </source>
</evidence>
<feature type="transmembrane region" description="Helical" evidence="1">
    <location>
        <begin position="30"/>
        <end position="50"/>
    </location>
</feature>
<accession>A0A7S9X7X9</accession>
<reference evidence="2 3" key="1">
    <citation type="journal article" date="2020" name="Microb. Genom.">
        <title>Analysis of complete Campylobacter concisus genomes identifies genomospecies features, secretion systems and novel plasmids and their association with severe ulcerative colitis.</title>
        <authorList>
            <person name="Liu F."/>
            <person name="Chen S."/>
            <person name="Luu L.D.W."/>
            <person name="Lee S.A."/>
            <person name="Tay A.C.Y."/>
            <person name="Wu R."/>
            <person name="Riordan S.M."/>
            <person name="Lan R."/>
            <person name="Liu L."/>
            <person name="Zhang L."/>
        </authorList>
    </citation>
    <scope>NUCLEOTIDE SEQUENCE [LARGE SCALE GENOMIC DNA]</scope>
    <source>
        <strain evidence="2 3">H9O-S2</strain>
    </source>
</reference>
<keyword evidence="1" id="KW-1133">Transmembrane helix</keyword>
<evidence type="ECO:0000313" key="2">
    <source>
        <dbReference type="EMBL" id="QPI07406.1"/>
    </source>
</evidence>